<keyword evidence="4" id="KW-1185">Reference proteome</keyword>
<evidence type="ECO:0008006" key="5">
    <source>
        <dbReference type="Google" id="ProtNLM"/>
    </source>
</evidence>
<dbReference type="InterPro" id="IPR032820">
    <property type="entry name" value="ATPase_put"/>
</dbReference>
<dbReference type="EMBL" id="BAAAQN010000114">
    <property type="protein sequence ID" value="GAA2066755.1"/>
    <property type="molecule type" value="Genomic_DNA"/>
</dbReference>
<proteinExistence type="predicted"/>
<organism evidence="3 4">
    <name type="scientific">Catenulispora yoronensis</name>
    <dbReference type="NCBI Taxonomy" id="450799"/>
    <lineage>
        <taxon>Bacteria</taxon>
        <taxon>Bacillati</taxon>
        <taxon>Actinomycetota</taxon>
        <taxon>Actinomycetes</taxon>
        <taxon>Catenulisporales</taxon>
        <taxon>Catenulisporaceae</taxon>
        <taxon>Catenulispora</taxon>
    </lineage>
</organism>
<keyword evidence="2" id="KW-1133">Transmembrane helix</keyword>
<keyword evidence="2" id="KW-0472">Membrane</keyword>
<sequence length="122" mass="13201">MSSTQKPNPPGPPGEKASPGKTEKKVDPAAITGYLLSGMVLYGGLGWLIDRWAGTSNVFAPIGVVFGLAAGLFLTFRQLSVLERQERAELLRKRRERADAAADALAARQAQDSQDQQDPHDR</sequence>
<feature type="region of interest" description="Disordered" evidence="1">
    <location>
        <begin position="1"/>
        <end position="25"/>
    </location>
</feature>
<comment type="caution">
    <text evidence="3">The sequence shown here is derived from an EMBL/GenBank/DDBJ whole genome shotgun (WGS) entry which is preliminary data.</text>
</comment>
<evidence type="ECO:0000256" key="1">
    <source>
        <dbReference type="SAM" id="MobiDB-lite"/>
    </source>
</evidence>
<evidence type="ECO:0000256" key="2">
    <source>
        <dbReference type="SAM" id="Phobius"/>
    </source>
</evidence>
<dbReference type="Pfam" id="PF09527">
    <property type="entry name" value="ATPase_gene1"/>
    <property type="match status" value="1"/>
</dbReference>
<feature type="compositionally biased region" description="Low complexity" evidence="1">
    <location>
        <begin position="101"/>
        <end position="116"/>
    </location>
</feature>
<accession>A0ABN2VNC0</accession>
<evidence type="ECO:0000313" key="3">
    <source>
        <dbReference type="EMBL" id="GAA2066755.1"/>
    </source>
</evidence>
<evidence type="ECO:0000313" key="4">
    <source>
        <dbReference type="Proteomes" id="UP001500751"/>
    </source>
</evidence>
<gene>
    <name evidence="3" type="ORF">GCM10009839_93200</name>
</gene>
<reference evidence="3 4" key="1">
    <citation type="journal article" date="2019" name="Int. J. Syst. Evol. Microbiol.">
        <title>The Global Catalogue of Microorganisms (GCM) 10K type strain sequencing project: providing services to taxonomists for standard genome sequencing and annotation.</title>
        <authorList>
            <consortium name="The Broad Institute Genomics Platform"/>
            <consortium name="The Broad Institute Genome Sequencing Center for Infectious Disease"/>
            <person name="Wu L."/>
            <person name="Ma J."/>
        </authorList>
    </citation>
    <scope>NUCLEOTIDE SEQUENCE [LARGE SCALE GENOMIC DNA]</scope>
    <source>
        <strain evidence="3 4">JCM 16014</strain>
    </source>
</reference>
<name>A0ABN2VNC0_9ACTN</name>
<feature type="region of interest" description="Disordered" evidence="1">
    <location>
        <begin position="101"/>
        <end position="122"/>
    </location>
</feature>
<feature type="transmembrane region" description="Helical" evidence="2">
    <location>
        <begin position="55"/>
        <end position="76"/>
    </location>
</feature>
<protein>
    <recommendedName>
        <fullName evidence="5">AtpZ/AtpI family protein</fullName>
    </recommendedName>
</protein>
<keyword evidence="2" id="KW-0812">Transmembrane</keyword>
<feature type="transmembrane region" description="Helical" evidence="2">
    <location>
        <begin position="31"/>
        <end position="49"/>
    </location>
</feature>
<dbReference type="Proteomes" id="UP001500751">
    <property type="component" value="Unassembled WGS sequence"/>
</dbReference>